<dbReference type="Proteomes" id="UP001516464">
    <property type="component" value="Unassembled WGS sequence"/>
</dbReference>
<evidence type="ECO:0000313" key="3">
    <source>
        <dbReference type="Proteomes" id="UP001516464"/>
    </source>
</evidence>
<keyword evidence="3" id="KW-1185">Reference proteome</keyword>
<keyword evidence="1" id="KW-0732">Signal</keyword>
<feature type="signal peptide" evidence="1">
    <location>
        <begin position="1"/>
        <end position="16"/>
    </location>
</feature>
<reference evidence="2 3" key="1">
    <citation type="submission" date="2019-01" db="EMBL/GenBank/DDBJ databases">
        <title>Genomes sequencing and comparative genomics of infectious freshwater microsporidia, Cucumispora dikerogammari and Thelohania contejeani.</title>
        <authorList>
            <person name="Cormier A."/>
            <person name="Giraud I."/>
            <person name="Wattier R."/>
            <person name="Teixeira M."/>
            <person name="Grandjean F."/>
            <person name="Rigaud T."/>
            <person name="Cordaux R."/>
        </authorList>
    </citation>
    <scope>NUCLEOTIDE SEQUENCE [LARGE SCALE GENOMIC DNA]</scope>
    <source>
        <strain evidence="2">T1</strain>
        <tissue evidence="2">Spores</tissue>
    </source>
</reference>
<feature type="chain" id="PRO_5045908090" evidence="1">
    <location>
        <begin position="17"/>
        <end position="213"/>
    </location>
</feature>
<dbReference type="EMBL" id="SBIQ01000030">
    <property type="protein sequence ID" value="KAF7684093.1"/>
    <property type="molecule type" value="Genomic_DNA"/>
</dbReference>
<evidence type="ECO:0000313" key="2">
    <source>
        <dbReference type="EMBL" id="KAF7684093.1"/>
    </source>
</evidence>
<organism evidence="2 3">
    <name type="scientific">Astathelohania contejeani</name>
    <dbReference type="NCBI Taxonomy" id="164912"/>
    <lineage>
        <taxon>Eukaryota</taxon>
        <taxon>Fungi</taxon>
        <taxon>Fungi incertae sedis</taxon>
        <taxon>Microsporidia</taxon>
        <taxon>Astathelohaniidae</taxon>
        <taxon>Astathelohania</taxon>
    </lineage>
</organism>
<protein>
    <submittedName>
        <fullName evidence="2">Uncharacterized protein</fullName>
    </submittedName>
</protein>
<proteinExistence type="predicted"/>
<evidence type="ECO:0000256" key="1">
    <source>
        <dbReference type="SAM" id="SignalP"/>
    </source>
</evidence>
<name>A0ABQ7I131_9MICR</name>
<sequence>MFRFFIILTILRSCYYDIVINDDVIDELIEIQAKIAINIGMVNKTLLTINTYTVSVDLYNTHKNDIITCLNSMKPREDLSLLLQEQIYIILNSETNYIYEVSHDIVWINYLNDIKIHICTNLKFIFHGMNLISNKQNQKHLKRIYNELKKLLNDIRFNEYHSYKLVNILHNLKLYDNKVLLFLNAHNAICYQLYMYFNNENNFKTKINNYSNY</sequence>
<accession>A0ABQ7I131</accession>
<gene>
    <name evidence="2" type="ORF">TCON_0728</name>
</gene>
<comment type="caution">
    <text evidence="2">The sequence shown here is derived from an EMBL/GenBank/DDBJ whole genome shotgun (WGS) entry which is preliminary data.</text>
</comment>